<dbReference type="RefSeq" id="XP_022816820.1">
    <property type="nucleotide sequence ID" value="XM_022961052.1"/>
</dbReference>
<accession>A0A9J7DQZ0</accession>
<dbReference type="GO" id="GO:0007304">
    <property type="term" value="P:chorion-containing eggshell formation"/>
    <property type="evidence" value="ECO:0007669"/>
    <property type="project" value="InterPro"/>
</dbReference>
<reference evidence="7" key="1">
    <citation type="submission" date="2025-08" db="UniProtKB">
        <authorList>
            <consortium name="RefSeq"/>
        </authorList>
    </citation>
    <scope>IDENTIFICATION</scope>
    <source>
        <strain evidence="7">Ishihara</strain>
        <tissue evidence="7">Whole body</tissue>
    </source>
</reference>
<evidence type="ECO:0000256" key="2">
    <source>
        <dbReference type="ARBA" id="ARBA00005906"/>
    </source>
</evidence>
<dbReference type="Pfam" id="PF01723">
    <property type="entry name" value="Chorion_1"/>
    <property type="match status" value="2"/>
</dbReference>
<name>A0A9J7DQZ0_SPOLT</name>
<dbReference type="GO" id="GO:0042600">
    <property type="term" value="C:egg chorion"/>
    <property type="evidence" value="ECO:0007669"/>
    <property type="project" value="InterPro"/>
</dbReference>
<evidence type="ECO:0000256" key="3">
    <source>
        <dbReference type="ARBA" id="ARBA00022737"/>
    </source>
</evidence>
<organism evidence="6 7">
    <name type="scientific">Spodoptera litura</name>
    <name type="common">Asian cotton leafworm</name>
    <dbReference type="NCBI Taxonomy" id="69820"/>
    <lineage>
        <taxon>Eukaryota</taxon>
        <taxon>Metazoa</taxon>
        <taxon>Ecdysozoa</taxon>
        <taxon>Arthropoda</taxon>
        <taxon>Hexapoda</taxon>
        <taxon>Insecta</taxon>
        <taxon>Pterygota</taxon>
        <taxon>Neoptera</taxon>
        <taxon>Endopterygota</taxon>
        <taxon>Lepidoptera</taxon>
        <taxon>Glossata</taxon>
        <taxon>Ditrysia</taxon>
        <taxon>Noctuoidea</taxon>
        <taxon>Noctuidae</taxon>
        <taxon>Amphipyrinae</taxon>
        <taxon>Spodoptera</taxon>
    </lineage>
</organism>
<keyword evidence="3" id="KW-0677">Repeat</keyword>
<dbReference type="AlphaFoldDB" id="A0A9J7DQZ0"/>
<dbReference type="GeneID" id="111349802"/>
<feature type="chain" id="PRO_5039904638" evidence="5">
    <location>
        <begin position="22"/>
        <end position="321"/>
    </location>
</feature>
<evidence type="ECO:0000313" key="7">
    <source>
        <dbReference type="RefSeq" id="XP_022816820.1"/>
    </source>
</evidence>
<dbReference type="InterPro" id="IPR002635">
    <property type="entry name" value="Chorion"/>
</dbReference>
<evidence type="ECO:0000313" key="6">
    <source>
        <dbReference type="Proteomes" id="UP000301870"/>
    </source>
</evidence>
<protein>
    <submittedName>
        <fullName evidence="7">Chorion class B protein Ld34-like</fullName>
    </submittedName>
</protein>
<evidence type="ECO:0000256" key="1">
    <source>
        <dbReference type="ARBA" id="ARBA00002085"/>
    </source>
</evidence>
<comment type="similarity">
    <text evidence="2 4">Belongs to the chorion protein family.</text>
</comment>
<evidence type="ECO:0000256" key="4">
    <source>
        <dbReference type="RuleBase" id="RU004378"/>
    </source>
</evidence>
<dbReference type="KEGG" id="sliu:111349802"/>
<proteinExistence type="inferred from homology"/>
<dbReference type="OrthoDB" id="6930117at2759"/>
<sequence length="321" mass="30128">MAAKALVIFCAQALLVQVAYSQSCLGLGGPYGMGLSPALPNAGLLNNGLISPALAARGLVADGMLQGAYPPAMDFTATSGGSLPVTSSSAIAPTGISIVSENVFEGALSVAGELPFVGTTGMEGAMPSAGAGAINHACGNGVTTMASDSIAYGAGAAIPPIAATFPAGPLTAPVAAFSPSPLAGRFGLNACAGNVVGGLAVSSTSSIAPSGLSLASENVFEGALSVAGELPFVSAVALEGALPSAGAGAVSYSCGNGVTAIESIAPSAAAAIAPAAAAAAPAAAYGAAARYGLAGYGLGPAGVSPTALGLGYKGHGCGCVV</sequence>
<evidence type="ECO:0000256" key="5">
    <source>
        <dbReference type="SAM" id="SignalP"/>
    </source>
</evidence>
<keyword evidence="6" id="KW-1185">Reference proteome</keyword>
<dbReference type="GO" id="GO:0005213">
    <property type="term" value="F:structural constituent of egg chorion"/>
    <property type="evidence" value="ECO:0007669"/>
    <property type="project" value="InterPro"/>
</dbReference>
<comment type="function">
    <text evidence="1">This protein is one of many from the eggshell of the gypsy moth.</text>
</comment>
<gene>
    <name evidence="7" type="primary">LOC111349802</name>
</gene>
<keyword evidence="5" id="KW-0732">Signal</keyword>
<feature type="signal peptide" evidence="5">
    <location>
        <begin position="1"/>
        <end position="21"/>
    </location>
</feature>
<dbReference type="Proteomes" id="UP000301870">
    <property type="component" value="Chromosome 10"/>
</dbReference>